<dbReference type="VEuPathDB" id="VectorBase:RSAN_033682"/>
<reference evidence="2" key="2">
    <citation type="submission" date="2021-09" db="EMBL/GenBank/DDBJ databases">
        <authorList>
            <person name="Jia N."/>
            <person name="Wang J."/>
            <person name="Shi W."/>
            <person name="Du L."/>
            <person name="Sun Y."/>
            <person name="Zhan W."/>
            <person name="Jiang J."/>
            <person name="Wang Q."/>
            <person name="Zhang B."/>
            <person name="Ji P."/>
            <person name="Sakyi L.B."/>
            <person name="Cui X."/>
            <person name="Yuan T."/>
            <person name="Jiang B."/>
            <person name="Yang W."/>
            <person name="Lam T.T.-Y."/>
            <person name="Chang Q."/>
            <person name="Ding S."/>
            <person name="Wang X."/>
            <person name="Zhu J."/>
            <person name="Ruan X."/>
            <person name="Zhao L."/>
            <person name="Wei J."/>
            <person name="Que T."/>
            <person name="Du C."/>
            <person name="Cheng J."/>
            <person name="Dai P."/>
            <person name="Han X."/>
            <person name="Huang E."/>
            <person name="Gao Y."/>
            <person name="Liu J."/>
            <person name="Shao H."/>
            <person name="Ye R."/>
            <person name="Li L."/>
            <person name="Wei W."/>
            <person name="Wang X."/>
            <person name="Wang C."/>
            <person name="Huo Q."/>
            <person name="Li W."/>
            <person name="Guo W."/>
            <person name="Chen H."/>
            <person name="Chen S."/>
            <person name="Zhou L."/>
            <person name="Zhou L."/>
            <person name="Ni X."/>
            <person name="Tian J."/>
            <person name="Zhou Y."/>
            <person name="Sheng Y."/>
            <person name="Liu T."/>
            <person name="Pan Y."/>
            <person name="Xia L."/>
            <person name="Li J."/>
            <person name="Zhao F."/>
            <person name="Cao W."/>
        </authorList>
    </citation>
    <scope>NUCLEOTIDE SEQUENCE</scope>
    <source>
        <strain evidence="2">Rsan-2018</strain>
        <tissue evidence="2">Larvae</tissue>
    </source>
</reference>
<protein>
    <submittedName>
        <fullName evidence="2">Uncharacterized protein</fullName>
    </submittedName>
</protein>
<sequence>MPTFQQDLKDTAVQLVKSLECPIWSLTQSDLIVKLVDKVKQLVQAVKNDTGVEDDGPNRHPPRAAESRDAGAARGPAACAVHTRGPEREGDAWAEASSSLSPQLDADIGAASKRPRPTSIAV</sequence>
<dbReference type="EMBL" id="JABSTV010001249">
    <property type="protein sequence ID" value="KAH7962876.1"/>
    <property type="molecule type" value="Genomic_DNA"/>
</dbReference>
<accession>A0A9D4Q4H9</accession>
<proteinExistence type="predicted"/>
<name>A0A9D4Q4H9_RHISA</name>
<reference evidence="2" key="1">
    <citation type="journal article" date="2020" name="Cell">
        <title>Large-Scale Comparative Analyses of Tick Genomes Elucidate Their Genetic Diversity and Vector Capacities.</title>
        <authorList>
            <consortium name="Tick Genome and Microbiome Consortium (TIGMIC)"/>
            <person name="Jia N."/>
            <person name="Wang J."/>
            <person name="Shi W."/>
            <person name="Du L."/>
            <person name="Sun Y."/>
            <person name="Zhan W."/>
            <person name="Jiang J.F."/>
            <person name="Wang Q."/>
            <person name="Zhang B."/>
            <person name="Ji P."/>
            <person name="Bell-Sakyi L."/>
            <person name="Cui X.M."/>
            <person name="Yuan T.T."/>
            <person name="Jiang B.G."/>
            <person name="Yang W.F."/>
            <person name="Lam T.T."/>
            <person name="Chang Q.C."/>
            <person name="Ding S.J."/>
            <person name="Wang X.J."/>
            <person name="Zhu J.G."/>
            <person name="Ruan X.D."/>
            <person name="Zhao L."/>
            <person name="Wei J.T."/>
            <person name="Ye R.Z."/>
            <person name="Que T.C."/>
            <person name="Du C.H."/>
            <person name="Zhou Y.H."/>
            <person name="Cheng J.X."/>
            <person name="Dai P.F."/>
            <person name="Guo W.B."/>
            <person name="Han X.H."/>
            <person name="Huang E.J."/>
            <person name="Li L.F."/>
            <person name="Wei W."/>
            <person name="Gao Y.C."/>
            <person name="Liu J.Z."/>
            <person name="Shao H.Z."/>
            <person name="Wang X."/>
            <person name="Wang C.C."/>
            <person name="Yang T.C."/>
            <person name="Huo Q.B."/>
            <person name="Li W."/>
            <person name="Chen H.Y."/>
            <person name="Chen S.E."/>
            <person name="Zhou L.G."/>
            <person name="Ni X.B."/>
            <person name="Tian J.H."/>
            <person name="Sheng Y."/>
            <person name="Liu T."/>
            <person name="Pan Y.S."/>
            <person name="Xia L.Y."/>
            <person name="Li J."/>
            <person name="Zhao F."/>
            <person name="Cao W.C."/>
        </authorList>
    </citation>
    <scope>NUCLEOTIDE SEQUENCE</scope>
    <source>
        <strain evidence="2">Rsan-2018</strain>
    </source>
</reference>
<gene>
    <name evidence="2" type="ORF">HPB52_018462</name>
</gene>
<dbReference type="AlphaFoldDB" id="A0A9D4Q4H9"/>
<comment type="caution">
    <text evidence="2">The sequence shown here is derived from an EMBL/GenBank/DDBJ whole genome shotgun (WGS) entry which is preliminary data.</text>
</comment>
<feature type="region of interest" description="Disordered" evidence="1">
    <location>
        <begin position="47"/>
        <end position="122"/>
    </location>
</feature>
<dbReference type="Proteomes" id="UP000821837">
    <property type="component" value="Chromosome 3"/>
</dbReference>
<evidence type="ECO:0000313" key="3">
    <source>
        <dbReference type="Proteomes" id="UP000821837"/>
    </source>
</evidence>
<organism evidence="2 3">
    <name type="scientific">Rhipicephalus sanguineus</name>
    <name type="common">Brown dog tick</name>
    <name type="synonym">Ixodes sanguineus</name>
    <dbReference type="NCBI Taxonomy" id="34632"/>
    <lineage>
        <taxon>Eukaryota</taxon>
        <taxon>Metazoa</taxon>
        <taxon>Ecdysozoa</taxon>
        <taxon>Arthropoda</taxon>
        <taxon>Chelicerata</taxon>
        <taxon>Arachnida</taxon>
        <taxon>Acari</taxon>
        <taxon>Parasitiformes</taxon>
        <taxon>Ixodida</taxon>
        <taxon>Ixodoidea</taxon>
        <taxon>Ixodidae</taxon>
        <taxon>Rhipicephalinae</taxon>
        <taxon>Rhipicephalus</taxon>
        <taxon>Rhipicephalus</taxon>
    </lineage>
</organism>
<evidence type="ECO:0000313" key="2">
    <source>
        <dbReference type="EMBL" id="KAH7962876.1"/>
    </source>
</evidence>
<evidence type="ECO:0000256" key="1">
    <source>
        <dbReference type="SAM" id="MobiDB-lite"/>
    </source>
</evidence>
<keyword evidence="3" id="KW-1185">Reference proteome</keyword>